<sequence length="317" mass="35030">MRRCILEPLKDRTVPDLFIKPIQDRRNSFHGHLELLPEGQQAALSPKNFLPVTQALHLQVDHLLLQPFVQQRGPYAPDKPKSTSHLRVYARHVLRRIAAHQDGRFEFCVFGVDILVDARKVGLHDGDLLLPELDLVAEKVASILPALLGSRARVRARASLVVTRDRGGLDGETSRALHESAVLATLGALGASGAGHDELLVPVGLEGDLVVFNGLARMLKIGRKSPGSVALIIVVVVEVAPGKDHFAARQSNWNFLWVDFLAENVIGKGQWSAVERLVLRMIFVGRGLVLGAHLLKRRVVGLNGYDFDWDLQAMRRD</sequence>
<evidence type="ECO:0000313" key="2">
    <source>
        <dbReference type="Proteomes" id="UP001492380"/>
    </source>
</evidence>
<organism evidence="1 2">
    <name type="scientific">Phyllosticta capitalensis</name>
    <dbReference type="NCBI Taxonomy" id="121624"/>
    <lineage>
        <taxon>Eukaryota</taxon>
        <taxon>Fungi</taxon>
        <taxon>Dikarya</taxon>
        <taxon>Ascomycota</taxon>
        <taxon>Pezizomycotina</taxon>
        <taxon>Dothideomycetes</taxon>
        <taxon>Dothideomycetes incertae sedis</taxon>
        <taxon>Botryosphaeriales</taxon>
        <taxon>Phyllostictaceae</taxon>
        <taxon>Phyllosticta</taxon>
    </lineage>
</organism>
<accession>A0ABR1YLD9</accession>
<keyword evidence="2" id="KW-1185">Reference proteome</keyword>
<proteinExistence type="predicted"/>
<evidence type="ECO:0000313" key="1">
    <source>
        <dbReference type="EMBL" id="KAK8232292.1"/>
    </source>
</evidence>
<reference evidence="1 2" key="1">
    <citation type="submission" date="2024-04" db="EMBL/GenBank/DDBJ databases">
        <title>Phyllosticta paracitricarpa is synonymous to the EU quarantine fungus P. citricarpa based on phylogenomic analyses.</title>
        <authorList>
            <consortium name="Lawrence Berkeley National Laboratory"/>
            <person name="Van Ingen-Buijs V.A."/>
            <person name="Van Westerhoven A.C."/>
            <person name="Haridas S."/>
            <person name="Skiadas P."/>
            <person name="Martin F."/>
            <person name="Groenewald J.Z."/>
            <person name="Crous P.W."/>
            <person name="Seidl M.F."/>
        </authorList>
    </citation>
    <scope>NUCLEOTIDE SEQUENCE [LARGE SCALE GENOMIC DNA]</scope>
    <source>
        <strain evidence="1 2">CBS 123374</strain>
    </source>
</reference>
<dbReference type="Proteomes" id="UP001492380">
    <property type="component" value="Unassembled WGS sequence"/>
</dbReference>
<comment type="caution">
    <text evidence="1">The sequence shown here is derived from an EMBL/GenBank/DDBJ whole genome shotgun (WGS) entry which is preliminary data.</text>
</comment>
<name>A0ABR1YLD9_9PEZI</name>
<protein>
    <submittedName>
        <fullName evidence="1">Uncharacterized protein</fullName>
    </submittedName>
</protein>
<dbReference type="EMBL" id="JBBWRZ010000007">
    <property type="protein sequence ID" value="KAK8232292.1"/>
    <property type="molecule type" value="Genomic_DNA"/>
</dbReference>
<gene>
    <name evidence="1" type="ORF">HDK90DRAFT_304698</name>
</gene>